<dbReference type="PANTHER" id="PTHR24291">
    <property type="entry name" value="CYTOCHROME P450 FAMILY 4"/>
    <property type="match status" value="1"/>
</dbReference>
<keyword evidence="7 14" id="KW-0479">Metal-binding</keyword>
<dbReference type="PROSITE" id="PS00086">
    <property type="entry name" value="CYTOCHROME_P450"/>
    <property type="match status" value="1"/>
</dbReference>
<comment type="cofactor">
    <cofactor evidence="1 14">
        <name>heme</name>
        <dbReference type="ChEBI" id="CHEBI:30413"/>
    </cofactor>
</comment>
<evidence type="ECO:0000256" key="7">
    <source>
        <dbReference type="ARBA" id="ARBA00022723"/>
    </source>
</evidence>
<dbReference type="InterPro" id="IPR017972">
    <property type="entry name" value="Cyt_P450_CS"/>
</dbReference>
<dbReference type="PANTHER" id="PTHR24291:SF189">
    <property type="entry name" value="CYTOCHROME P450 4C3-RELATED"/>
    <property type="match status" value="1"/>
</dbReference>
<evidence type="ECO:0000256" key="8">
    <source>
        <dbReference type="ARBA" id="ARBA00022824"/>
    </source>
</evidence>
<evidence type="ECO:0000256" key="5">
    <source>
        <dbReference type="ARBA" id="ARBA00010617"/>
    </source>
</evidence>
<dbReference type="GO" id="GO:0004497">
    <property type="term" value="F:monooxygenase activity"/>
    <property type="evidence" value="ECO:0007669"/>
    <property type="project" value="UniProtKB-KW"/>
</dbReference>
<comment type="function">
    <text evidence="2">May be involved in the metabolism of insect hormones and in the breakdown of synthetic insecticides.</text>
</comment>
<dbReference type="InterPro" id="IPR002401">
    <property type="entry name" value="Cyt_P450_E_grp-I"/>
</dbReference>
<protein>
    <submittedName>
        <fullName evidence="16">Cytochrome P450 4C1</fullName>
    </submittedName>
</protein>
<evidence type="ECO:0000256" key="2">
    <source>
        <dbReference type="ARBA" id="ARBA00003690"/>
    </source>
</evidence>
<keyword evidence="8" id="KW-0256">Endoplasmic reticulum</keyword>
<dbReference type="PRINTS" id="PR00463">
    <property type="entry name" value="EP450I"/>
</dbReference>
<dbReference type="SUPFAM" id="SSF48264">
    <property type="entry name" value="Cytochrome P450"/>
    <property type="match status" value="1"/>
</dbReference>
<dbReference type="Proteomes" id="UP000078541">
    <property type="component" value="Unassembled WGS sequence"/>
</dbReference>
<organism evidence="16 17">
    <name type="scientific">Trachymyrmex septentrionalis</name>
    <dbReference type="NCBI Taxonomy" id="34720"/>
    <lineage>
        <taxon>Eukaryota</taxon>
        <taxon>Metazoa</taxon>
        <taxon>Ecdysozoa</taxon>
        <taxon>Arthropoda</taxon>
        <taxon>Hexapoda</taxon>
        <taxon>Insecta</taxon>
        <taxon>Pterygota</taxon>
        <taxon>Neoptera</taxon>
        <taxon>Endopterygota</taxon>
        <taxon>Hymenoptera</taxon>
        <taxon>Apocrita</taxon>
        <taxon>Aculeata</taxon>
        <taxon>Formicoidea</taxon>
        <taxon>Formicidae</taxon>
        <taxon>Myrmicinae</taxon>
        <taxon>Trachymyrmex</taxon>
    </lineage>
</organism>
<evidence type="ECO:0000256" key="11">
    <source>
        <dbReference type="ARBA" id="ARBA00023004"/>
    </source>
</evidence>
<evidence type="ECO:0000256" key="1">
    <source>
        <dbReference type="ARBA" id="ARBA00001971"/>
    </source>
</evidence>
<dbReference type="InterPro" id="IPR050196">
    <property type="entry name" value="Cytochrome_P450_Monoox"/>
</dbReference>
<keyword evidence="10 15" id="KW-0560">Oxidoreductase</keyword>
<dbReference type="CDD" id="cd20628">
    <property type="entry name" value="CYP4"/>
    <property type="match status" value="1"/>
</dbReference>
<dbReference type="Gene3D" id="1.10.630.10">
    <property type="entry name" value="Cytochrome P450"/>
    <property type="match status" value="1"/>
</dbReference>
<gene>
    <name evidence="16" type="ORF">ALC56_03685</name>
</gene>
<keyword evidence="13" id="KW-0472">Membrane</keyword>
<dbReference type="InterPro" id="IPR036396">
    <property type="entry name" value="Cyt_P450_sf"/>
</dbReference>
<dbReference type="GO" id="GO:0005506">
    <property type="term" value="F:iron ion binding"/>
    <property type="evidence" value="ECO:0007669"/>
    <property type="project" value="InterPro"/>
</dbReference>
<dbReference type="GO" id="GO:0016705">
    <property type="term" value="F:oxidoreductase activity, acting on paired donors, with incorporation or reduction of molecular oxygen"/>
    <property type="evidence" value="ECO:0007669"/>
    <property type="project" value="InterPro"/>
</dbReference>
<evidence type="ECO:0000256" key="14">
    <source>
        <dbReference type="PIRSR" id="PIRSR602401-1"/>
    </source>
</evidence>
<dbReference type="GO" id="GO:0005789">
    <property type="term" value="C:endoplasmic reticulum membrane"/>
    <property type="evidence" value="ECO:0007669"/>
    <property type="project" value="UniProtKB-SubCell"/>
</dbReference>
<evidence type="ECO:0000256" key="15">
    <source>
        <dbReference type="RuleBase" id="RU000461"/>
    </source>
</evidence>
<reference evidence="16 17" key="1">
    <citation type="submission" date="2016-03" db="EMBL/GenBank/DDBJ databases">
        <title>Trachymyrmex septentrionalis WGS genome.</title>
        <authorList>
            <person name="Nygaard S."/>
            <person name="Hu H."/>
            <person name="Boomsma J."/>
            <person name="Zhang G."/>
        </authorList>
    </citation>
    <scope>NUCLEOTIDE SEQUENCE [LARGE SCALE GENOMIC DNA]</scope>
    <source>
        <strain evidence="16">Tsep2-gDNA-1</strain>
        <tissue evidence="16">Whole body</tissue>
    </source>
</reference>
<keyword evidence="9" id="KW-0492">Microsome</keyword>
<keyword evidence="12 15" id="KW-0503">Monooxygenase</keyword>
<sequence>MLVIILLLLILIILVYNYYVHYTKNGQLINLIPGPLGYPIIGNTLQFLCSREEQWKTLITHANQYVIHKVWICFSPIIIITDPDDIRKILSNIIHIEKSTIYHIAEPWLGTSLGISKADKWHSRRKILNPSFHFNILQQFTEILIKESKNMIKCLKNAEGTVVKDLIPFVSEHTLNAICETAMGTSLQNLSTSQQQYRKAVHRMTELIIYRFLRPWLHFDWIFSLTSKGREHKKILKILHRFTEQIIAERRLYHERTNGQYLKEFDNLSAQRDDNETIGITEKRTIGWETTAAAVSFILAQLAEDKDIQDRVRNEVDSAIQGNEKKFNFKLLKQLPYLERCIKEALRLYPSVPFISRICGEDIKLQSYLVPAGTMIVINIYAAHRNPNFWPNPQVFDPDRFLPEKIQNRHYYSYIPFSAGPRNCIGQQFGMLEIKTMIASVIHNFYLEPIDYLKDVQLQTNITLSPAQLRIRFIPIHKINVSI</sequence>
<evidence type="ECO:0000256" key="3">
    <source>
        <dbReference type="ARBA" id="ARBA00004174"/>
    </source>
</evidence>
<dbReference type="EMBL" id="KQ981410">
    <property type="protein sequence ID" value="KYN41926.1"/>
    <property type="molecule type" value="Genomic_DNA"/>
</dbReference>
<dbReference type="InterPro" id="IPR001128">
    <property type="entry name" value="Cyt_P450"/>
</dbReference>
<evidence type="ECO:0000256" key="10">
    <source>
        <dbReference type="ARBA" id="ARBA00023002"/>
    </source>
</evidence>
<dbReference type="PRINTS" id="PR00385">
    <property type="entry name" value="P450"/>
</dbReference>
<dbReference type="Pfam" id="PF00067">
    <property type="entry name" value="p450"/>
    <property type="match status" value="1"/>
</dbReference>
<comment type="similarity">
    <text evidence="5 15">Belongs to the cytochrome P450 family.</text>
</comment>
<dbReference type="GO" id="GO:0020037">
    <property type="term" value="F:heme binding"/>
    <property type="evidence" value="ECO:0007669"/>
    <property type="project" value="InterPro"/>
</dbReference>
<accession>A0A151JZ99</accession>
<feature type="binding site" description="axial binding residue" evidence="14">
    <location>
        <position position="424"/>
    </location>
    <ligand>
        <name>heme</name>
        <dbReference type="ChEBI" id="CHEBI:30413"/>
    </ligand>
    <ligandPart>
        <name>Fe</name>
        <dbReference type="ChEBI" id="CHEBI:18248"/>
    </ligandPart>
</feature>
<evidence type="ECO:0000256" key="12">
    <source>
        <dbReference type="ARBA" id="ARBA00023033"/>
    </source>
</evidence>
<evidence type="ECO:0000256" key="13">
    <source>
        <dbReference type="ARBA" id="ARBA00023136"/>
    </source>
</evidence>
<keyword evidence="6 14" id="KW-0349">Heme</keyword>
<evidence type="ECO:0000256" key="6">
    <source>
        <dbReference type="ARBA" id="ARBA00022617"/>
    </source>
</evidence>
<proteinExistence type="inferred from homology"/>
<keyword evidence="11 14" id="KW-0408">Iron</keyword>
<evidence type="ECO:0000256" key="4">
    <source>
        <dbReference type="ARBA" id="ARBA00004406"/>
    </source>
</evidence>
<comment type="subcellular location">
    <subcellularLocation>
        <location evidence="4">Endoplasmic reticulum membrane</location>
        <topology evidence="4">Peripheral membrane protein</topology>
    </subcellularLocation>
    <subcellularLocation>
        <location evidence="3">Microsome membrane</location>
        <topology evidence="3">Peripheral membrane protein</topology>
    </subcellularLocation>
</comment>
<evidence type="ECO:0000313" key="17">
    <source>
        <dbReference type="Proteomes" id="UP000078541"/>
    </source>
</evidence>
<evidence type="ECO:0000256" key="9">
    <source>
        <dbReference type="ARBA" id="ARBA00022848"/>
    </source>
</evidence>
<evidence type="ECO:0000313" key="16">
    <source>
        <dbReference type="EMBL" id="KYN41926.1"/>
    </source>
</evidence>
<dbReference type="STRING" id="34720.A0A151JZ99"/>
<name>A0A151JZ99_9HYME</name>
<dbReference type="AlphaFoldDB" id="A0A151JZ99"/>
<keyword evidence="17" id="KW-1185">Reference proteome</keyword>